<dbReference type="RefSeq" id="WP_148928679.1">
    <property type="nucleotide sequence ID" value="NZ_VNHS01000002.1"/>
</dbReference>
<dbReference type="Proteomes" id="UP000323257">
    <property type="component" value="Unassembled WGS sequence"/>
</dbReference>
<protein>
    <submittedName>
        <fullName evidence="2">Uncharacterized protein</fullName>
    </submittedName>
</protein>
<evidence type="ECO:0000256" key="1">
    <source>
        <dbReference type="SAM" id="MobiDB-lite"/>
    </source>
</evidence>
<evidence type="ECO:0000313" key="3">
    <source>
        <dbReference type="Proteomes" id="UP000323257"/>
    </source>
</evidence>
<feature type="compositionally biased region" description="Basic residues" evidence="1">
    <location>
        <begin position="435"/>
        <end position="444"/>
    </location>
</feature>
<feature type="region of interest" description="Disordered" evidence="1">
    <location>
        <begin position="416"/>
        <end position="452"/>
    </location>
</feature>
<feature type="compositionally biased region" description="Basic residues" evidence="1">
    <location>
        <begin position="416"/>
        <end position="426"/>
    </location>
</feature>
<keyword evidence="3" id="KW-1185">Reference proteome</keyword>
<dbReference type="EMBL" id="VNHS01000002">
    <property type="protein sequence ID" value="TYP78238.1"/>
    <property type="molecule type" value="Genomic_DNA"/>
</dbReference>
<evidence type="ECO:0000313" key="2">
    <source>
        <dbReference type="EMBL" id="TYP78238.1"/>
    </source>
</evidence>
<dbReference type="AlphaFoldDB" id="A0A5S5CHZ8"/>
<gene>
    <name evidence="2" type="ORF">BCM02_102815</name>
</gene>
<proteinExistence type="predicted"/>
<sequence length="452" mass="50237">MAINLGGLERRAKSAINDVTNATTTLIDNTVQDVDFILRRVGDCARAVDSIRVRVANRAIQYQTTAMRILIQNQVLPVETIDQVFRRIARQIQRDPNPRVFHYRNPEAAIWLRTQRPDVVQINPNTHNFPANRWPYIFIHGAGRGGTAEEARFFYEDFEINARMFNPVFANSPNYRANADIYLVAYDAQIEGEDELIIRRALATVLGQAITGSSPDLFLAVMWKEFERRAIVTADRALLPMFNRMAGQTFRNAGLITHSLGCLVGAQAAERFIRAQPNANVLTFWYCMAAALPSDAFTTTGAFNNAPRIAGVADGIRQGTSVWFSYLDAVLLFAYTLANKHLALGVTGALESKNPLTDFNVTDIVGPVHDLNIADPSRGYFNLLASEIQRALFTGSIRSAAGVGRIVAKRPSKRIAAKRPVKRSKAPKGIATRKTVIKRGKKHSAIWSPQEE</sequence>
<dbReference type="OrthoDB" id="2591388at2"/>
<comment type="caution">
    <text evidence="2">The sequence shown here is derived from an EMBL/GenBank/DDBJ whole genome shotgun (WGS) entry which is preliminary data.</text>
</comment>
<name>A0A5S5CHZ8_9BACL</name>
<accession>A0A5S5CHZ8</accession>
<organism evidence="2 3">
    <name type="scientific">Paenibacillus methanolicus</name>
    <dbReference type="NCBI Taxonomy" id="582686"/>
    <lineage>
        <taxon>Bacteria</taxon>
        <taxon>Bacillati</taxon>
        <taxon>Bacillota</taxon>
        <taxon>Bacilli</taxon>
        <taxon>Bacillales</taxon>
        <taxon>Paenibacillaceae</taxon>
        <taxon>Paenibacillus</taxon>
    </lineage>
</organism>
<reference evidence="2 3" key="1">
    <citation type="submission" date="2019-07" db="EMBL/GenBank/DDBJ databases">
        <title>Genomic Encyclopedia of Type Strains, Phase III (KMG-III): the genomes of soil and plant-associated and newly described type strains.</title>
        <authorList>
            <person name="Whitman W."/>
        </authorList>
    </citation>
    <scope>NUCLEOTIDE SEQUENCE [LARGE SCALE GENOMIC DNA]</scope>
    <source>
        <strain evidence="2 3">BL24</strain>
    </source>
</reference>